<dbReference type="AlphaFoldDB" id="A0A7J2S1T3"/>
<keyword evidence="2" id="KW-0560">Oxidoreductase</keyword>
<keyword evidence="4" id="KW-0670">Pyruvate</keyword>
<dbReference type="Gene3D" id="3.40.50.970">
    <property type="match status" value="2"/>
</dbReference>
<dbReference type="GO" id="GO:0006082">
    <property type="term" value="P:organic acid metabolic process"/>
    <property type="evidence" value="ECO:0007669"/>
    <property type="project" value="UniProtKB-ARBA"/>
</dbReference>
<dbReference type="EMBL" id="DRIE01000095">
    <property type="protein sequence ID" value="HEC57327.1"/>
    <property type="molecule type" value="Genomic_DNA"/>
</dbReference>
<protein>
    <submittedName>
        <fullName evidence="4">Pyruvate ferredoxin oxidoreductase</fullName>
    </submittedName>
</protein>
<dbReference type="InterPro" id="IPR051479">
    <property type="entry name" value="PorB-like"/>
</dbReference>
<comment type="caution">
    <text evidence="4">The sequence shown here is derived from an EMBL/GenBank/DDBJ whole genome shotgun (WGS) entry which is preliminary data.</text>
</comment>
<feature type="domain" description="Thiamine pyrophosphate enzyme TPP-binding" evidence="3">
    <location>
        <begin position="49"/>
        <end position="211"/>
    </location>
</feature>
<dbReference type="SUPFAM" id="SSF52518">
    <property type="entry name" value="Thiamin diphosphate-binding fold (THDP-binding)"/>
    <property type="match status" value="1"/>
</dbReference>
<name>A0A7J2S1T3_9EURY</name>
<accession>A0A7J2S1T3</accession>
<dbReference type="InterPro" id="IPR029061">
    <property type="entry name" value="THDP-binding"/>
</dbReference>
<organism evidence="4">
    <name type="scientific">Candidatus Syntropharchaeum butanivorans</name>
    <dbReference type="NCBI Taxonomy" id="1839936"/>
    <lineage>
        <taxon>Archaea</taxon>
        <taxon>Methanobacteriati</taxon>
        <taxon>Methanobacteriota</taxon>
        <taxon>Stenosarchaea group</taxon>
        <taxon>Methanomicrobia</taxon>
        <taxon>Methanosarcinales</taxon>
        <taxon>ANME-2 cluster</taxon>
        <taxon>Candidatus Syntropharchaeum</taxon>
    </lineage>
</organism>
<dbReference type="Pfam" id="PF02775">
    <property type="entry name" value="TPP_enzyme_C"/>
    <property type="match status" value="1"/>
</dbReference>
<evidence type="ECO:0000313" key="4">
    <source>
        <dbReference type="EMBL" id="HEC57327.1"/>
    </source>
</evidence>
<proteinExistence type="predicted"/>
<dbReference type="GO" id="GO:0044272">
    <property type="term" value="P:sulfur compound biosynthetic process"/>
    <property type="evidence" value="ECO:0007669"/>
    <property type="project" value="UniProtKB-ARBA"/>
</dbReference>
<dbReference type="GO" id="GO:0016491">
    <property type="term" value="F:oxidoreductase activity"/>
    <property type="evidence" value="ECO:0007669"/>
    <property type="project" value="UniProtKB-KW"/>
</dbReference>
<comment type="subunit">
    <text evidence="1">Heterotetramer of one alpha, one beta, one delta and one gamma chain.</text>
</comment>
<dbReference type="GO" id="GO:0030976">
    <property type="term" value="F:thiamine pyrophosphate binding"/>
    <property type="evidence" value="ECO:0007669"/>
    <property type="project" value="InterPro"/>
</dbReference>
<evidence type="ECO:0000256" key="2">
    <source>
        <dbReference type="ARBA" id="ARBA00023002"/>
    </source>
</evidence>
<evidence type="ECO:0000259" key="3">
    <source>
        <dbReference type="Pfam" id="PF02775"/>
    </source>
</evidence>
<reference evidence="4" key="1">
    <citation type="journal article" date="2020" name="mSystems">
        <title>Genome- and Community-Level Interaction Insights into Carbon Utilization and Element Cycling Functions of Hydrothermarchaeota in Hydrothermal Sediment.</title>
        <authorList>
            <person name="Zhou Z."/>
            <person name="Liu Y."/>
            <person name="Xu W."/>
            <person name="Pan J."/>
            <person name="Luo Z.H."/>
            <person name="Li M."/>
        </authorList>
    </citation>
    <scope>NUCLEOTIDE SEQUENCE [LARGE SCALE GENOMIC DNA]</scope>
    <source>
        <strain evidence="4">HyVt-386</strain>
    </source>
</reference>
<sequence length="305" mass="32769">MGVYRFEGGDTVKNLFVSGHRACAGCGMAIAVKLILEAAGEDVIVVSPTGCLEIVSSPYPETSWRVPWIHSLFENAASVASGIEAGLKALGRKHEAKVLAIAGDGATADIGMGPLSGMFERGHDITYICYDNEAYMNTGVQRSSMTPPGASATTSPAGKVSFGEIHPKKDLASIAVAHGVGYVATASVGYGLDLMRKVRRAIDHDGPSFIHLHTSCCTGWRHPSSKTIEISRLAVLTGLWPLYEVVDGEITDVKRLPKRLPVEDYLKTQGRFSHLFRMEGGEEIIRRIQAIADANAERFGLDLEG</sequence>
<dbReference type="PANTHER" id="PTHR42897">
    <property type="entry name" value="PYRUVATE SYNTHASE SUBUNIT PORB"/>
    <property type="match status" value="1"/>
</dbReference>
<dbReference type="CDD" id="cd03376">
    <property type="entry name" value="TPP_PFOR_porB_like"/>
    <property type="match status" value="1"/>
</dbReference>
<dbReference type="Proteomes" id="UP000885936">
    <property type="component" value="Unassembled WGS sequence"/>
</dbReference>
<evidence type="ECO:0000256" key="1">
    <source>
        <dbReference type="ARBA" id="ARBA00011595"/>
    </source>
</evidence>
<dbReference type="InterPro" id="IPR011766">
    <property type="entry name" value="TPP_enzyme_TPP-bd"/>
</dbReference>
<gene>
    <name evidence="4" type="ORF">ENI32_05540</name>
</gene>
<dbReference type="PANTHER" id="PTHR42897:SF2">
    <property type="entry name" value="PYRUVATE SYNTHASE SUBUNIT PORB"/>
    <property type="match status" value="1"/>
</dbReference>